<reference evidence="7 8" key="1">
    <citation type="journal article" date="2014" name="Genome Announc.">
        <title>Complete Genome Sequence of Hyphomicrobium nitrativorans Strain NL23, a Denitrifying Bacterium Isolated from Biofilm of a Methanol-Fed Denitrification System Treating Seawater at the Montreal Biodome.</title>
        <authorList>
            <person name="Martineau C."/>
            <person name="Villeneuve C."/>
            <person name="Mauffrey F."/>
            <person name="Villemur R."/>
        </authorList>
    </citation>
    <scope>NUCLEOTIDE SEQUENCE [LARGE SCALE GENOMIC DNA]</scope>
    <source>
        <strain evidence="7">NL23</strain>
    </source>
</reference>
<dbReference type="STRING" id="1029756.W911_02780"/>
<protein>
    <submittedName>
        <fullName evidence="7">NnrU family protein</fullName>
    </submittedName>
</protein>
<evidence type="ECO:0000313" key="7">
    <source>
        <dbReference type="EMBL" id="AHB47579.1"/>
    </source>
</evidence>
<feature type="transmembrane region" description="Helical" evidence="5">
    <location>
        <begin position="53"/>
        <end position="71"/>
    </location>
</feature>
<keyword evidence="8" id="KW-1185">Reference proteome</keyword>
<evidence type="ECO:0000313" key="8">
    <source>
        <dbReference type="Proteomes" id="UP000018542"/>
    </source>
</evidence>
<evidence type="ECO:0000256" key="4">
    <source>
        <dbReference type="ARBA" id="ARBA00023136"/>
    </source>
</evidence>
<dbReference type="GO" id="GO:0016020">
    <property type="term" value="C:membrane"/>
    <property type="evidence" value="ECO:0007669"/>
    <property type="project" value="UniProtKB-SubCell"/>
</dbReference>
<dbReference type="PATRIC" id="fig|1029756.8.peg.588"/>
<sequence length="209" mass="22780">MDLPVRHLPCDEDHRMLLLILGLLVFFAIHLVPASPSLRHGLIERFGEGPYKIAFSVLSALGLALIVYGYHKLQINPGKNPVLWDPPSWTRHIAFLLMVPAFILLAAFLIPSRIRTKAKHPMLGAIKFWALAHLLTNGDLGALVLFGSFLAYAVYDRISVKRRAAPSPLPGSATGPLNDVLVVVVGLALYGLMLYWGHGALIGVPLVSA</sequence>
<dbReference type="EMBL" id="CP006912">
    <property type="protein sequence ID" value="AHB47579.1"/>
    <property type="molecule type" value="Genomic_DNA"/>
</dbReference>
<evidence type="ECO:0000256" key="1">
    <source>
        <dbReference type="ARBA" id="ARBA00004141"/>
    </source>
</evidence>
<feature type="transmembrane region" description="Helical" evidence="5">
    <location>
        <begin position="131"/>
        <end position="155"/>
    </location>
</feature>
<evidence type="ECO:0000259" key="6">
    <source>
        <dbReference type="Pfam" id="PF07298"/>
    </source>
</evidence>
<evidence type="ECO:0000256" key="5">
    <source>
        <dbReference type="SAM" id="Phobius"/>
    </source>
</evidence>
<dbReference type="InterPro" id="IPR009915">
    <property type="entry name" value="NnrU_dom"/>
</dbReference>
<dbReference type="Pfam" id="PF07298">
    <property type="entry name" value="NnrU"/>
    <property type="match status" value="1"/>
</dbReference>
<gene>
    <name evidence="7" type="ORF">W911_02780</name>
</gene>
<evidence type="ECO:0000256" key="3">
    <source>
        <dbReference type="ARBA" id="ARBA00022989"/>
    </source>
</evidence>
<dbReference type="HOGENOM" id="CLU_104582_1_0_5"/>
<keyword evidence="3 5" id="KW-1133">Transmembrane helix</keyword>
<name>V5SC82_9HYPH</name>
<feature type="transmembrane region" description="Helical" evidence="5">
    <location>
        <begin position="175"/>
        <end position="196"/>
    </location>
</feature>
<feature type="transmembrane region" description="Helical" evidence="5">
    <location>
        <begin position="91"/>
        <end position="110"/>
    </location>
</feature>
<accession>V5SC82</accession>
<feature type="domain" description="NnrU" evidence="6">
    <location>
        <begin position="18"/>
        <end position="205"/>
    </location>
</feature>
<dbReference type="AlphaFoldDB" id="V5SC82"/>
<comment type="subcellular location">
    <subcellularLocation>
        <location evidence="1">Membrane</location>
        <topology evidence="1">Multi-pass membrane protein</topology>
    </subcellularLocation>
</comment>
<keyword evidence="4 5" id="KW-0472">Membrane</keyword>
<organism evidence="7 8">
    <name type="scientific">Hyphomicrobium nitrativorans NL23</name>
    <dbReference type="NCBI Taxonomy" id="1029756"/>
    <lineage>
        <taxon>Bacteria</taxon>
        <taxon>Pseudomonadati</taxon>
        <taxon>Pseudomonadota</taxon>
        <taxon>Alphaproteobacteria</taxon>
        <taxon>Hyphomicrobiales</taxon>
        <taxon>Hyphomicrobiaceae</taxon>
        <taxon>Hyphomicrobium</taxon>
    </lineage>
</organism>
<keyword evidence="2 5" id="KW-0812">Transmembrane</keyword>
<proteinExistence type="predicted"/>
<evidence type="ECO:0000256" key="2">
    <source>
        <dbReference type="ARBA" id="ARBA00022692"/>
    </source>
</evidence>
<feature type="transmembrane region" description="Helical" evidence="5">
    <location>
        <begin position="15"/>
        <end position="32"/>
    </location>
</feature>
<dbReference type="Proteomes" id="UP000018542">
    <property type="component" value="Chromosome"/>
</dbReference>
<dbReference type="KEGG" id="hni:W911_02780"/>